<reference evidence="1 2" key="1">
    <citation type="submission" date="2010-12" db="EMBL/GenBank/DDBJ databases">
        <authorList>
            <person name="Muzny D."/>
            <person name="Qin X."/>
            <person name="Deng J."/>
            <person name="Jiang H."/>
            <person name="Liu Y."/>
            <person name="Qu J."/>
            <person name="Song X.-Z."/>
            <person name="Zhang L."/>
            <person name="Thornton R."/>
            <person name="Coyle M."/>
            <person name="Francisco L."/>
            <person name="Jackson L."/>
            <person name="Javaid M."/>
            <person name="Korchina V."/>
            <person name="Kovar C."/>
            <person name="Mata R."/>
            <person name="Mathew T."/>
            <person name="Ngo R."/>
            <person name="Nguyen L."/>
            <person name="Nguyen N."/>
            <person name="Okwuonu G."/>
            <person name="Ongeri F."/>
            <person name="Pham C."/>
            <person name="Simmons D."/>
            <person name="Wilczek-Boney K."/>
            <person name="Hale W."/>
            <person name="Jakkamsetti A."/>
            <person name="Pham P."/>
            <person name="Ruth R."/>
            <person name="San Lucas F."/>
            <person name="Warren J."/>
            <person name="Zhang J."/>
            <person name="Zhao Z."/>
            <person name="Zhou C."/>
            <person name="Zhu D."/>
            <person name="Lee S."/>
            <person name="Bess C."/>
            <person name="Blankenburg K."/>
            <person name="Forbes L."/>
            <person name="Fu Q."/>
            <person name="Gubbala S."/>
            <person name="Hirani K."/>
            <person name="Jayaseelan J.C."/>
            <person name="Lara F."/>
            <person name="Munidasa M."/>
            <person name="Palculict T."/>
            <person name="Patil S."/>
            <person name="Pu L.-L."/>
            <person name="Saada N."/>
            <person name="Tang L."/>
            <person name="Weissenberger G."/>
            <person name="Zhu Y."/>
            <person name="Hemphill L."/>
            <person name="Shang Y."/>
            <person name="Youmans B."/>
            <person name="Ayvaz T."/>
            <person name="Ross M."/>
            <person name="Santibanez J."/>
            <person name="Aqrawi P."/>
            <person name="Gross S."/>
            <person name="Joshi V."/>
            <person name="Fowler G."/>
            <person name="Nazareth L."/>
            <person name="Reid J."/>
            <person name="Worley K."/>
            <person name="Petrosino J."/>
            <person name="Highlander S."/>
            <person name="Gibbs R."/>
        </authorList>
    </citation>
    <scope>NUCLEOTIDE SEQUENCE [LARGE SCALE GENOMIC DNA]</scope>
    <source>
        <strain evidence="1 2">ATCC 700641</strain>
    </source>
</reference>
<dbReference type="Proteomes" id="UP000002814">
    <property type="component" value="Unassembled WGS sequence"/>
</dbReference>
<sequence>MNSLKENAMKYYICVKGKKIPVSQEVYQGCWQLVNHEKCLDRKDRKFGQKYQEKYWK</sequence>
<dbReference type="HOGENOM" id="CLU_2994567_0_0_9"/>
<evidence type="ECO:0000313" key="1">
    <source>
        <dbReference type="EMBL" id="EFW00196.1"/>
    </source>
</evidence>
<organism evidence="1 2">
    <name type="scientific">Streptococcus australis ATCC 700641</name>
    <dbReference type="NCBI Taxonomy" id="888833"/>
    <lineage>
        <taxon>Bacteria</taxon>
        <taxon>Bacillati</taxon>
        <taxon>Bacillota</taxon>
        <taxon>Bacilli</taxon>
        <taxon>Lactobacillales</taxon>
        <taxon>Streptococcaceae</taxon>
        <taxon>Streptococcus</taxon>
    </lineage>
</organism>
<dbReference type="AlphaFoldDB" id="E7S8D2"/>
<keyword evidence="2" id="KW-1185">Reference proteome</keyword>
<accession>E7S8D2</accession>
<evidence type="ECO:0000313" key="2">
    <source>
        <dbReference type="Proteomes" id="UP000002814"/>
    </source>
</evidence>
<dbReference type="EMBL" id="AEQR01000003">
    <property type="protein sequence ID" value="EFW00196.1"/>
    <property type="molecule type" value="Genomic_DNA"/>
</dbReference>
<comment type="caution">
    <text evidence="1">The sequence shown here is derived from an EMBL/GenBank/DDBJ whole genome shotgun (WGS) entry which is preliminary data.</text>
</comment>
<name>E7S8D2_9STRE</name>
<protein>
    <submittedName>
        <fullName evidence="1">Uncharacterized protein</fullName>
    </submittedName>
</protein>
<gene>
    <name evidence="1" type="ORF">HMPREF9421_0318</name>
</gene>
<proteinExistence type="predicted"/>